<dbReference type="Gene3D" id="3.40.50.1000">
    <property type="entry name" value="HAD superfamily/HAD-like"/>
    <property type="match status" value="1"/>
</dbReference>
<organism evidence="1 2">
    <name type="scientific">Gryllotalpicola koreensis</name>
    <dbReference type="NCBI Taxonomy" id="993086"/>
    <lineage>
        <taxon>Bacteria</taxon>
        <taxon>Bacillati</taxon>
        <taxon>Actinomycetota</taxon>
        <taxon>Actinomycetes</taxon>
        <taxon>Micrococcales</taxon>
        <taxon>Microbacteriaceae</taxon>
        <taxon>Gryllotalpicola</taxon>
    </lineage>
</organism>
<dbReference type="InterPro" id="IPR006379">
    <property type="entry name" value="HAD-SF_hydro_IIB"/>
</dbReference>
<protein>
    <submittedName>
        <fullName evidence="1">HAD family hydrolase</fullName>
    </submittedName>
</protein>
<dbReference type="NCBIfam" id="TIGR01484">
    <property type="entry name" value="HAD-SF-IIB"/>
    <property type="match status" value="1"/>
</dbReference>
<comment type="caution">
    <text evidence="1">The sequence shown here is derived from an EMBL/GenBank/DDBJ whole genome shotgun (WGS) entry which is preliminary data.</text>
</comment>
<keyword evidence="2" id="KW-1185">Reference proteome</keyword>
<gene>
    <name evidence="1" type="ORF">GCM10022287_08580</name>
</gene>
<sequence>MEPQRRLLIGLDVDGTLIRMDETISPAVHEQVERLQRLGHEVTLATGRSWETAAPILERLGLTPEFVVCANGALTMQRDAAEPSGYRREWVETFDPTEVLRTIRGHLPRGSYMVEDAMGFRRYTEGMDNWELSNAEQVDFDQLAGFPATRVVVVAPELGNDEFLEIVRSMGLNEVSYSIGWTAWLDIAPMGVNKGTALERVRDELRMPGSDVLVAGDGRNDLEMFEWAVAGGGRAVAMGQAPDELKAIASEVTATVDEDGLAQVLRQI</sequence>
<dbReference type="Proteomes" id="UP001501079">
    <property type="component" value="Unassembled WGS sequence"/>
</dbReference>
<evidence type="ECO:0000313" key="2">
    <source>
        <dbReference type="Proteomes" id="UP001501079"/>
    </source>
</evidence>
<evidence type="ECO:0000313" key="1">
    <source>
        <dbReference type="EMBL" id="GAA4170536.1"/>
    </source>
</evidence>
<accession>A0ABP7ZU46</accession>
<dbReference type="PANTHER" id="PTHR10000:SF8">
    <property type="entry name" value="HAD SUPERFAMILY HYDROLASE-LIKE, TYPE 3"/>
    <property type="match status" value="1"/>
</dbReference>
<dbReference type="RefSeq" id="WP_344752036.1">
    <property type="nucleotide sequence ID" value="NZ_BAABBW010000001.1"/>
</dbReference>
<dbReference type="SUPFAM" id="SSF56784">
    <property type="entry name" value="HAD-like"/>
    <property type="match status" value="1"/>
</dbReference>
<dbReference type="Gene3D" id="3.30.1240.10">
    <property type="match status" value="1"/>
</dbReference>
<dbReference type="PANTHER" id="PTHR10000">
    <property type="entry name" value="PHOSPHOSERINE PHOSPHATASE"/>
    <property type="match status" value="1"/>
</dbReference>
<keyword evidence="1" id="KW-0378">Hydrolase</keyword>
<reference evidence="2" key="1">
    <citation type="journal article" date="2019" name="Int. J. Syst. Evol. Microbiol.">
        <title>The Global Catalogue of Microorganisms (GCM) 10K type strain sequencing project: providing services to taxonomists for standard genome sequencing and annotation.</title>
        <authorList>
            <consortium name="The Broad Institute Genomics Platform"/>
            <consortium name="The Broad Institute Genome Sequencing Center for Infectious Disease"/>
            <person name="Wu L."/>
            <person name="Ma J."/>
        </authorList>
    </citation>
    <scope>NUCLEOTIDE SEQUENCE [LARGE SCALE GENOMIC DNA]</scope>
    <source>
        <strain evidence="2">JCM 17591</strain>
    </source>
</reference>
<proteinExistence type="predicted"/>
<dbReference type="InterPro" id="IPR023214">
    <property type="entry name" value="HAD_sf"/>
</dbReference>
<dbReference type="InterPro" id="IPR036412">
    <property type="entry name" value="HAD-like_sf"/>
</dbReference>
<dbReference type="Pfam" id="PF08282">
    <property type="entry name" value="Hydrolase_3"/>
    <property type="match status" value="1"/>
</dbReference>
<dbReference type="GO" id="GO:0016787">
    <property type="term" value="F:hydrolase activity"/>
    <property type="evidence" value="ECO:0007669"/>
    <property type="project" value="UniProtKB-KW"/>
</dbReference>
<name>A0ABP7ZU46_9MICO</name>
<dbReference type="EMBL" id="BAABBW010000001">
    <property type="protein sequence ID" value="GAA4170536.1"/>
    <property type="molecule type" value="Genomic_DNA"/>
</dbReference>